<dbReference type="EMBL" id="JBJUIK010000013">
    <property type="protein sequence ID" value="KAL3506195.1"/>
    <property type="molecule type" value="Genomic_DNA"/>
</dbReference>
<name>A0ABD2YJP8_9GENT</name>
<proteinExistence type="inferred from homology"/>
<evidence type="ECO:0000313" key="2">
    <source>
        <dbReference type="EMBL" id="KAL3506195.1"/>
    </source>
</evidence>
<gene>
    <name evidence="2" type="ORF">ACH5RR_031577</name>
    <name evidence="3" type="ORF">ACH5RR_031581</name>
</gene>
<dbReference type="PANTHER" id="PTHR31495">
    <property type="entry name" value="PEROXYGENASE 3-RELATED"/>
    <property type="match status" value="1"/>
</dbReference>
<comment type="similarity">
    <text evidence="1">Belongs to the caleosin family.</text>
</comment>
<evidence type="ECO:0000313" key="4">
    <source>
        <dbReference type="Proteomes" id="UP001630127"/>
    </source>
</evidence>
<comment type="caution">
    <text evidence="3">The sequence shown here is derived from an EMBL/GenBank/DDBJ whole genome shotgun (WGS) entry which is preliminary data.</text>
</comment>
<keyword evidence="4" id="KW-1185">Reference proteome</keyword>
<reference evidence="3 4" key="1">
    <citation type="submission" date="2024-11" db="EMBL/GenBank/DDBJ databases">
        <title>A near-complete genome assembly of Cinchona calisaya.</title>
        <authorList>
            <person name="Lian D.C."/>
            <person name="Zhao X.W."/>
            <person name="Wei L."/>
        </authorList>
    </citation>
    <scope>NUCLEOTIDE SEQUENCE [LARGE SCALE GENOMIC DNA]</scope>
    <source>
        <tissue evidence="3">Nenye</tissue>
    </source>
</reference>
<dbReference type="EMBL" id="JBJUIK010000013">
    <property type="protein sequence ID" value="KAL3506199.1"/>
    <property type="molecule type" value="Genomic_DNA"/>
</dbReference>
<dbReference type="PANTHER" id="PTHR31495:SF50">
    <property type="entry name" value="PEROXYGENASE 1"/>
    <property type="match status" value="1"/>
</dbReference>
<dbReference type="Pfam" id="PF05042">
    <property type="entry name" value="Caleosin"/>
    <property type="match status" value="1"/>
</dbReference>
<evidence type="ECO:0000256" key="1">
    <source>
        <dbReference type="ARBA" id="ARBA00006765"/>
    </source>
</evidence>
<sequence>MVWKAGASTFPVLRCLVLKHCSNLEAIPSGLADVKSLEMIDFECTSVSLVSSARRIQGWIPSPFFPIYVYDIHRSKHGSDSGTYDTEGRYMPVHFENIFSKYARTVPDKLTLGESKAIGRHSIPLGGTRKVSYLKKQFDGVMMVVYLTTVPRFTRERKARWNEETS</sequence>
<dbReference type="AlphaFoldDB" id="A0ABD2YJP8"/>
<accession>A0ABD2YJP8</accession>
<organism evidence="3 4">
    <name type="scientific">Cinchona calisaya</name>
    <dbReference type="NCBI Taxonomy" id="153742"/>
    <lineage>
        <taxon>Eukaryota</taxon>
        <taxon>Viridiplantae</taxon>
        <taxon>Streptophyta</taxon>
        <taxon>Embryophyta</taxon>
        <taxon>Tracheophyta</taxon>
        <taxon>Spermatophyta</taxon>
        <taxon>Magnoliopsida</taxon>
        <taxon>eudicotyledons</taxon>
        <taxon>Gunneridae</taxon>
        <taxon>Pentapetalae</taxon>
        <taxon>asterids</taxon>
        <taxon>lamiids</taxon>
        <taxon>Gentianales</taxon>
        <taxon>Rubiaceae</taxon>
        <taxon>Cinchonoideae</taxon>
        <taxon>Cinchoneae</taxon>
        <taxon>Cinchona</taxon>
    </lineage>
</organism>
<dbReference type="Proteomes" id="UP001630127">
    <property type="component" value="Unassembled WGS sequence"/>
</dbReference>
<evidence type="ECO:0000313" key="3">
    <source>
        <dbReference type="EMBL" id="KAL3506199.1"/>
    </source>
</evidence>
<dbReference type="InterPro" id="IPR007736">
    <property type="entry name" value="Caleosin-related"/>
</dbReference>
<protein>
    <submittedName>
        <fullName evidence="3">Uncharacterized protein</fullName>
    </submittedName>
</protein>